<dbReference type="Proteomes" id="UP000052023">
    <property type="component" value="Unassembled WGS sequence"/>
</dbReference>
<dbReference type="EMBL" id="LLYA01000167">
    <property type="protein sequence ID" value="KRR22150.1"/>
    <property type="molecule type" value="Genomic_DNA"/>
</dbReference>
<dbReference type="AlphaFoldDB" id="A0A0R3MXV4"/>
<protein>
    <submittedName>
        <fullName evidence="1">Uncharacterized protein</fullName>
    </submittedName>
</protein>
<proteinExistence type="predicted"/>
<keyword evidence="2" id="KW-1185">Reference proteome</keyword>
<accession>A0A0R3MXV4</accession>
<evidence type="ECO:0000313" key="2">
    <source>
        <dbReference type="Proteomes" id="UP000052023"/>
    </source>
</evidence>
<evidence type="ECO:0000313" key="1">
    <source>
        <dbReference type="EMBL" id="KRR22150.1"/>
    </source>
</evidence>
<gene>
    <name evidence="1" type="ORF">CQ13_29925</name>
</gene>
<sequence>MRFRSDRHDAQTDGAKLWYADWMGGPTLARIENCRIESMAGDMRRTVTITGHADTFFSIPALCSIGGVKVCGYVTGDDNGCLVFRHTLGG</sequence>
<reference evidence="1 2" key="1">
    <citation type="submission" date="2014-03" db="EMBL/GenBank/DDBJ databases">
        <title>Bradyrhizobium valentinum sp. nov., isolated from effective nodules of Lupinus mariae-josephae, a lupine endemic of basic-lime soils in Eastern Spain.</title>
        <authorList>
            <person name="Duran D."/>
            <person name="Rey L."/>
            <person name="Navarro A."/>
            <person name="Busquets A."/>
            <person name="Imperial J."/>
            <person name="Ruiz-Argueso T."/>
        </authorList>
    </citation>
    <scope>NUCLEOTIDE SEQUENCE [LARGE SCALE GENOMIC DNA]</scope>
    <source>
        <strain evidence="1 2">Ro19</strain>
    </source>
</reference>
<name>A0A0R3MXV4_9BRAD</name>
<organism evidence="1 2">
    <name type="scientific">Bradyrhizobium retamae</name>
    <dbReference type="NCBI Taxonomy" id="1300035"/>
    <lineage>
        <taxon>Bacteria</taxon>
        <taxon>Pseudomonadati</taxon>
        <taxon>Pseudomonadota</taxon>
        <taxon>Alphaproteobacteria</taxon>
        <taxon>Hyphomicrobiales</taxon>
        <taxon>Nitrobacteraceae</taxon>
        <taxon>Bradyrhizobium</taxon>
    </lineage>
</organism>
<dbReference type="OrthoDB" id="9857035at2"/>
<comment type="caution">
    <text evidence="1">The sequence shown here is derived from an EMBL/GenBank/DDBJ whole genome shotgun (WGS) entry which is preliminary data.</text>
</comment>
<dbReference type="RefSeq" id="WP_057845388.1">
    <property type="nucleotide sequence ID" value="NZ_LLYA01000167.1"/>
</dbReference>